<keyword evidence="2" id="KW-1185">Reference proteome</keyword>
<protein>
    <submittedName>
        <fullName evidence="1">Uncharacterized protein</fullName>
    </submittedName>
</protein>
<dbReference type="Proteomes" id="UP001454036">
    <property type="component" value="Unassembled WGS sequence"/>
</dbReference>
<reference evidence="1 2" key="1">
    <citation type="submission" date="2024-01" db="EMBL/GenBank/DDBJ databases">
        <title>The complete chloroplast genome sequence of Lithospermum erythrorhizon: insights into the phylogenetic relationship among Boraginaceae species and the maternal lineages of purple gromwells.</title>
        <authorList>
            <person name="Okada T."/>
            <person name="Watanabe K."/>
        </authorList>
    </citation>
    <scope>NUCLEOTIDE SEQUENCE [LARGE SCALE GENOMIC DNA]</scope>
</reference>
<comment type="caution">
    <text evidence="1">The sequence shown here is derived from an EMBL/GenBank/DDBJ whole genome shotgun (WGS) entry which is preliminary data.</text>
</comment>
<sequence length="134" mass="15448">MMFDELMKAKLIELPESKRPEEVNRSTEPNFYKYHRTLGHPIEKWFIFKERVMDLAENGPITLEDDTVSSNHVTLMVNQPTEIKVPEDFWESKLIPGKAWADYSDNEDHEACHVCVAVDEDSTTAKALRVTLPA</sequence>
<accession>A0AAV3Q0D6</accession>
<proteinExistence type="predicted"/>
<dbReference type="EMBL" id="BAABME010003126">
    <property type="protein sequence ID" value="GAA0157537.1"/>
    <property type="molecule type" value="Genomic_DNA"/>
</dbReference>
<evidence type="ECO:0000313" key="2">
    <source>
        <dbReference type="Proteomes" id="UP001454036"/>
    </source>
</evidence>
<organism evidence="1 2">
    <name type="scientific">Lithospermum erythrorhizon</name>
    <name type="common">Purple gromwell</name>
    <name type="synonym">Lithospermum officinale var. erythrorhizon</name>
    <dbReference type="NCBI Taxonomy" id="34254"/>
    <lineage>
        <taxon>Eukaryota</taxon>
        <taxon>Viridiplantae</taxon>
        <taxon>Streptophyta</taxon>
        <taxon>Embryophyta</taxon>
        <taxon>Tracheophyta</taxon>
        <taxon>Spermatophyta</taxon>
        <taxon>Magnoliopsida</taxon>
        <taxon>eudicotyledons</taxon>
        <taxon>Gunneridae</taxon>
        <taxon>Pentapetalae</taxon>
        <taxon>asterids</taxon>
        <taxon>lamiids</taxon>
        <taxon>Boraginales</taxon>
        <taxon>Boraginaceae</taxon>
        <taxon>Boraginoideae</taxon>
        <taxon>Lithospermeae</taxon>
        <taxon>Lithospermum</taxon>
    </lineage>
</organism>
<gene>
    <name evidence="1" type="ORF">LIER_14787</name>
</gene>
<dbReference type="AlphaFoldDB" id="A0AAV3Q0D6"/>
<name>A0AAV3Q0D6_LITER</name>
<evidence type="ECO:0000313" key="1">
    <source>
        <dbReference type="EMBL" id="GAA0157537.1"/>
    </source>
</evidence>